<accession>A0A4R2RH26</accession>
<dbReference type="RefSeq" id="WP_132950536.1">
    <property type="nucleotide sequence ID" value="NZ_SLXU01000002.1"/>
</dbReference>
<evidence type="ECO:0008006" key="4">
    <source>
        <dbReference type="Google" id="ProtNLM"/>
    </source>
</evidence>
<name>A0A4R2RH26_9RHOB</name>
<organism evidence="2 3">
    <name type="scientific">Rhodovulum bhavnagarense</name>
    <dbReference type="NCBI Taxonomy" id="992286"/>
    <lineage>
        <taxon>Bacteria</taxon>
        <taxon>Pseudomonadati</taxon>
        <taxon>Pseudomonadota</taxon>
        <taxon>Alphaproteobacteria</taxon>
        <taxon>Rhodobacterales</taxon>
        <taxon>Paracoccaceae</taxon>
        <taxon>Rhodovulum</taxon>
    </lineage>
</organism>
<feature type="transmembrane region" description="Helical" evidence="1">
    <location>
        <begin position="21"/>
        <end position="39"/>
    </location>
</feature>
<sequence length="62" mass="6349">MKTDRIATFIRQEDGNTSLDWVVLSAGVIGLGVLVMSTFGTSTDGLGDDISSKMAGIGAGTN</sequence>
<keyword evidence="1" id="KW-1133">Transmembrane helix</keyword>
<dbReference type="AlphaFoldDB" id="A0A4R2RH26"/>
<proteinExistence type="predicted"/>
<keyword evidence="3" id="KW-1185">Reference proteome</keyword>
<keyword evidence="1" id="KW-0812">Transmembrane</keyword>
<dbReference type="Proteomes" id="UP000295050">
    <property type="component" value="Unassembled WGS sequence"/>
</dbReference>
<evidence type="ECO:0000313" key="3">
    <source>
        <dbReference type="Proteomes" id="UP000295050"/>
    </source>
</evidence>
<dbReference type="EMBL" id="SLXU01000002">
    <property type="protein sequence ID" value="TCP62273.1"/>
    <property type="molecule type" value="Genomic_DNA"/>
</dbReference>
<comment type="caution">
    <text evidence="2">The sequence shown here is derived from an EMBL/GenBank/DDBJ whole genome shotgun (WGS) entry which is preliminary data.</text>
</comment>
<evidence type="ECO:0000313" key="2">
    <source>
        <dbReference type="EMBL" id="TCP62273.1"/>
    </source>
</evidence>
<keyword evidence="1" id="KW-0472">Membrane</keyword>
<gene>
    <name evidence="2" type="ORF">EV663_102117</name>
</gene>
<reference evidence="2 3" key="1">
    <citation type="submission" date="2019-03" db="EMBL/GenBank/DDBJ databases">
        <title>Genomic Encyclopedia of Type Strains, Phase IV (KMG-IV): sequencing the most valuable type-strain genomes for metagenomic binning, comparative biology and taxonomic classification.</title>
        <authorList>
            <person name="Goeker M."/>
        </authorList>
    </citation>
    <scope>NUCLEOTIDE SEQUENCE [LARGE SCALE GENOMIC DNA]</scope>
    <source>
        <strain evidence="2 3">DSM 24766</strain>
    </source>
</reference>
<dbReference type="OrthoDB" id="5525128at2"/>
<evidence type="ECO:0000256" key="1">
    <source>
        <dbReference type="SAM" id="Phobius"/>
    </source>
</evidence>
<protein>
    <recommendedName>
        <fullName evidence="4">Flp pilus assembly pilin Flp</fullName>
    </recommendedName>
</protein>